<keyword evidence="4" id="KW-1185">Reference proteome</keyword>
<name>A0ABY6J281_9BACT</name>
<dbReference type="InterPro" id="IPR017946">
    <property type="entry name" value="PLC-like_Pdiesterase_TIM-brl"/>
</dbReference>
<organism evidence="3 4">
    <name type="scientific">Chitinophaga horti</name>
    <dbReference type="NCBI Taxonomy" id="2920382"/>
    <lineage>
        <taxon>Bacteria</taxon>
        <taxon>Pseudomonadati</taxon>
        <taxon>Bacteroidota</taxon>
        <taxon>Chitinophagia</taxon>
        <taxon>Chitinophagales</taxon>
        <taxon>Chitinophagaceae</taxon>
        <taxon>Chitinophaga</taxon>
    </lineage>
</organism>
<reference evidence="3" key="1">
    <citation type="submission" date="2022-10" db="EMBL/GenBank/DDBJ databases">
        <title>Chitinophaga sp. nov., isolated from soil.</title>
        <authorList>
            <person name="Jeon C.O."/>
        </authorList>
    </citation>
    <scope>NUCLEOTIDE SEQUENCE</scope>
    <source>
        <strain evidence="3">R8</strain>
    </source>
</reference>
<evidence type="ECO:0000313" key="3">
    <source>
        <dbReference type="EMBL" id="UYQ93768.1"/>
    </source>
</evidence>
<gene>
    <name evidence="3" type="ORF">MKQ68_01490</name>
</gene>
<feature type="chain" id="PRO_5047430136" evidence="1">
    <location>
        <begin position="24"/>
        <end position="337"/>
    </location>
</feature>
<feature type="domain" description="GP-PDE" evidence="2">
    <location>
        <begin position="105"/>
        <end position="334"/>
    </location>
</feature>
<dbReference type="PROSITE" id="PS51704">
    <property type="entry name" value="GP_PDE"/>
    <property type="match status" value="1"/>
</dbReference>
<sequence length="337" mass="37070">MRFPKKSLLMASLLMPFTMQTQAQLKLDNYVIPSGKPGAAVGKVITSGKALVTGDTSGLFMISKNTLRLKKNKSLPAGAYKFEVAIAAGDEKGTFTLVKDEFHQNKVIAHRGAWKNQPGSQNSLSSLKDAIKLGCAGSEFDVWLSSDEKLVLSHDAEIGGKVVEKTPLAELQTIQLDNGDRVPTLEEYLDEGMKQNGTKLVLELKPSKVSKERGKQLAASAVEMVRAKQAQGWILYISFDYDILLKILELDPYAKVAYLNGEKSPAQLKADKIWGFDYNYGVVNKDISILKDARSKGITTNVWTVNKAEQMDQLLNAGVDFLTTDEPELALEKVKTK</sequence>
<dbReference type="SUPFAM" id="SSF51695">
    <property type="entry name" value="PLC-like phosphodiesterases"/>
    <property type="match status" value="1"/>
</dbReference>
<proteinExistence type="predicted"/>
<dbReference type="Pfam" id="PF03009">
    <property type="entry name" value="GDPD"/>
    <property type="match status" value="1"/>
</dbReference>
<evidence type="ECO:0000256" key="1">
    <source>
        <dbReference type="SAM" id="SignalP"/>
    </source>
</evidence>
<protein>
    <submittedName>
        <fullName evidence="3">Glycerophosphodiester phosphodiesterase family protein</fullName>
    </submittedName>
</protein>
<dbReference type="EMBL" id="CP107006">
    <property type="protein sequence ID" value="UYQ93768.1"/>
    <property type="molecule type" value="Genomic_DNA"/>
</dbReference>
<evidence type="ECO:0000259" key="2">
    <source>
        <dbReference type="PROSITE" id="PS51704"/>
    </source>
</evidence>
<dbReference type="PANTHER" id="PTHR46211">
    <property type="entry name" value="GLYCEROPHOSPHORYL DIESTER PHOSPHODIESTERASE"/>
    <property type="match status" value="1"/>
</dbReference>
<accession>A0ABY6J281</accession>
<dbReference type="Proteomes" id="UP001162741">
    <property type="component" value="Chromosome"/>
</dbReference>
<dbReference type="PANTHER" id="PTHR46211:SF1">
    <property type="entry name" value="GLYCEROPHOSPHODIESTER PHOSPHODIESTERASE, CYTOPLASMIC"/>
    <property type="match status" value="1"/>
</dbReference>
<dbReference type="RefSeq" id="WP_264281776.1">
    <property type="nucleotide sequence ID" value="NZ_CP107006.1"/>
</dbReference>
<dbReference type="Gene3D" id="3.20.20.190">
    <property type="entry name" value="Phosphatidylinositol (PI) phosphodiesterase"/>
    <property type="match status" value="1"/>
</dbReference>
<dbReference type="InterPro" id="IPR030395">
    <property type="entry name" value="GP_PDE_dom"/>
</dbReference>
<feature type="signal peptide" evidence="1">
    <location>
        <begin position="1"/>
        <end position="23"/>
    </location>
</feature>
<keyword evidence="1" id="KW-0732">Signal</keyword>
<evidence type="ECO:0000313" key="4">
    <source>
        <dbReference type="Proteomes" id="UP001162741"/>
    </source>
</evidence>